<dbReference type="Gene3D" id="3.10.20.710">
    <property type="entry name" value="SATB, ubiquitin-like oligomerisation domain"/>
    <property type="match status" value="1"/>
</dbReference>
<feature type="region of interest" description="Disordered" evidence="9">
    <location>
        <begin position="392"/>
        <end position="551"/>
    </location>
</feature>
<dbReference type="CDD" id="cd00086">
    <property type="entry name" value="homeodomain"/>
    <property type="match status" value="2"/>
</dbReference>
<feature type="compositionally biased region" description="Pro residues" evidence="9">
    <location>
        <begin position="45"/>
        <end position="64"/>
    </location>
</feature>
<evidence type="ECO:0000256" key="9">
    <source>
        <dbReference type="SAM" id="MobiDB-lite"/>
    </source>
</evidence>
<evidence type="ECO:0000256" key="2">
    <source>
        <dbReference type="ARBA" id="ARBA00022737"/>
    </source>
</evidence>
<dbReference type="EMBL" id="GBBI01003887">
    <property type="protein sequence ID" value="JAC14825.1"/>
    <property type="molecule type" value="mRNA"/>
</dbReference>
<dbReference type="FunFam" id="1.10.10.60:FF:000169">
    <property type="entry name" value="DNA-binding protein SATB1"/>
    <property type="match status" value="2"/>
</dbReference>
<evidence type="ECO:0000256" key="6">
    <source>
        <dbReference type="ARBA" id="ARBA00023242"/>
    </source>
</evidence>
<dbReference type="SUPFAM" id="SSF46689">
    <property type="entry name" value="Homeodomain-like"/>
    <property type="match status" value="2"/>
</dbReference>
<dbReference type="FunFam" id="3.10.20.710:FF:000002">
    <property type="entry name" value="Defective proventriculus, isoform A"/>
    <property type="match status" value="1"/>
</dbReference>
<feature type="DNA-binding region" description="Homeobox" evidence="7">
    <location>
        <begin position="592"/>
        <end position="661"/>
    </location>
</feature>
<dbReference type="Pfam" id="PF00046">
    <property type="entry name" value="Homeodomain"/>
    <property type="match status" value="2"/>
</dbReference>
<dbReference type="GO" id="GO:0006338">
    <property type="term" value="P:chromatin remodeling"/>
    <property type="evidence" value="ECO:0007669"/>
    <property type="project" value="InterPro"/>
</dbReference>
<feature type="region of interest" description="Disordered" evidence="9">
    <location>
        <begin position="19"/>
        <end position="70"/>
    </location>
</feature>
<dbReference type="PANTHER" id="PTHR15116">
    <property type="entry name" value="DNA-BINDING PROTEIN SATB FAMILY MEMBER"/>
    <property type="match status" value="1"/>
</dbReference>
<protein>
    <submittedName>
        <fullName evidence="12">Putative satb1 matrix attachment region binding protein</fullName>
    </submittedName>
</protein>
<dbReference type="InterPro" id="IPR009057">
    <property type="entry name" value="Homeodomain-like_sf"/>
</dbReference>
<keyword evidence="6 7" id="KW-0539">Nucleus</keyword>
<evidence type="ECO:0000259" key="10">
    <source>
        <dbReference type="PROSITE" id="PS50071"/>
    </source>
</evidence>
<evidence type="ECO:0000259" key="11">
    <source>
        <dbReference type="PROSITE" id="PS51982"/>
    </source>
</evidence>
<dbReference type="CDD" id="cd11585">
    <property type="entry name" value="SATB1_N"/>
    <property type="match status" value="1"/>
</dbReference>
<dbReference type="Pfam" id="PF16534">
    <property type="entry name" value="ULD"/>
    <property type="match status" value="1"/>
</dbReference>
<evidence type="ECO:0000256" key="8">
    <source>
        <dbReference type="RuleBase" id="RU000682"/>
    </source>
</evidence>
<dbReference type="PANTHER" id="PTHR15116:SF16">
    <property type="entry name" value="DEFECTIVE PROVENTRICULUS, ISOFORM A"/>
    <property type="match status" value="1"/>
</dbReference>
<dbReference type="GO" id="GO:0000981">
    <property type="term" value="F:DNA-binding transcription factor activity, RNA polymerase II-specific"/>
    <property type="evidence" value="ECO:0007669"/>
    <property type="project" value="TreeGrafter"/>
</dbReference>
<feature type="compositionally biased region" description="Polar residues" evidence="9">
    <location>
        <begin position="392"/>
        <end position="402"/>
    </location>
</feature>
<sequence>MDFQSAMETFAEAWVAANTKSDEIHNGPQSEALELTTTTRERPSSPEPPPSPRIVQPAPPPSPPSFDDKTLAGRSLPVHCVVEAVWSVDQLGRCGVSQRQPSLEVDSYVIIPVNTALQDLVSVALHRLGYSKDNASAAKGSVVIKNWKPLSFEKIAESPLMTVGDILGELSTIATLRIQIFRTRPNVLTDMRDKLLRLLLVQSHSMLVSSGCPLDENLLTQLIRSSAGGPPIGGAAQGVSELPSEETRRKFDQWWSLQHARVVRPPISWYSSPPPQVHERKPLEKPAENHVHPALQTVQSQYPTPKTRMRTSFDPELELPKLQRWFMENQHPSRQQIQQYVRELNSLESRRGRKPLDVNNVVYWFKNARAAQKRAEVRSLTPGMHCQLLLNGYNSNSQSPSDNAMLFKSPASTNQDEEEELEPHSPVPLSLTTNRSPSPTNKESPSPADTTQVDDGKEERTEAQNRPPSETNVDTQNNNNNNNNNNNTNNNNAPPHVTKEEQQDVSEYEEEEIEESISENEEVKDEKPDNKGEGVSSEGGGGGPRPGFPLVPNSMFSHSIMYMSHYFPGLTTPPSHHHPQVNLSALADERRKRNRTFIDPVSEVPRLEQWFALNTHPSHNLILKYTDDLNRMPYRQKFPQLEPKNVQFWFKNRRAKCKRLKMSLFDSPAANPMLKMSLFDSSAANPMQQPSPHHHHLSAALSGEHYQAH</sequence>
<proteinExistence type="evidence at transcript level"/>
<accession>A0A023F006</accession>
<evidence type="ECO:0000313" key="12">
    <source>
        <dbReference type="EMBL" id="JAC14825.1"/>
    </source>
</evidence>
<dbReference type="SMART" id="SM00389">
    <property type="entry name" value="HOX"/>
    <property type="match status" value="2"/>
</dbReference>
<evidence type="ECO:0000256" key="3">
    <source>
        <dbReference type="ARBA" id="ARBA00022843"/>
    </source>
</evidence>
<evidence type="ECO:0000256" key="7">
    <source>
        <dbReference type="PROSITE-ProRule" id="PRU00108"/>
    </source>
</evidence>
<keyword evidence="2" id="KW-0677">Repeat</keyword>
<evidence type="ECO:0000256" key="1">
    <source>
        <dbReference type="ARBA" id="ARBA00004123"/>
    </source>
</evidence>
<dbReference type="GO" id="GO:0005634">
    <property type="term" value="C:nucleus"/>
    <property type="evidence" value="ECO:0007669"/>
    <property type="project" value="UniProtKB-SubCell"/>
</dbReference>
<feature type="compositionally biased region" description="Basic and acidic residues" evidence="9">
    <location>
        <begin position="454"/>
        <end position="463"/>
    </location>
</feature>
<dbReference type="Gene3D" id="1.10.10.60">
    <property type="entry name" value="Homeodomain-like"/>
    <property type="match status" value="2"/>
</dbReference>
<dbReference type="AlphaFoldDB" id="A0A023F006"/>
<dbReference type="PROSITE" id="PS50071">
    <property type="entry name" value="HOMEOBOX_2"/>
    <property type="match status" value="2"/>
</dbReference>
<organism evidence="12">
    <name type="scientific">Triatoma infestans</name>
    <name type="common">Assassin bug</name>
    <dbReference type="NCBI Taxonomy" id="30076"/>
    <lineage>
        <taxon>Eukaryota</taxon>
        <taxon>Metazoa</taxon>
        <taxon>Ecdysozoa</taxon>
        <taxon>Arthropoda</taxon>
        <taxon>Hexapoda</taxon>
        <taxon>Insecta</taxon>
        <taxon>Pterygota</taxon>
        <taxon>Neoptera</taxon>
        <taxon>Paraneoptera</taxon>
        <taxon>Hemiptera</taxon>
        <taxon>Heteroptera</taxon>
        <taxon>Panheteroptera</taxon>
        <taxon>Cimicomorpha</taxon>
        <taxon>Reduviidae</taxon>
        <taxon>Triatominae</taxon>
        <taxon>Triatoma</taxon>
    </lineage>
</organism>
<dbReference type="PROSITE" id="PS51982">
    <property type="entry name" value="CMP"/>
    <property type="match status" value="1"/>
</dbReference>
<keyword evidence="4 7" id="KW-0238">DNA-binding</keyword>
<dbReference type="InterPro" id="IPR032392">
    <property type="entry name" value="ULD"/>
</dbReference>
<dbReference type="InterPro" id="IPR001356">
    <property type="entry name" value="HD"/>
</dbReference>
<keyword evidence="3" id="KW-0832">Ubl conjugation</keyword>
<dbReference type="InterPro" id="IPR038224">
    <property type="entry name" value="SATB_ULD_sf"/>
</dbReference>
<evidence type="ECO:0000256" key="5">
    <source>
        <dbReference type="ARBA" id="ARBA00023155"/>
    </source>
</evidence>
<name>A0A023F006_TRIIF</name>
<feature type="domain" description="Homeobox" evidence="10">
    <location>
        <begin position="590"/>
        <end position="660"/>
    </location>
</feature>
<feature type="domain" description="CMP" evidence="11">
    <location>
        <begin position="73"/>
        <end position="182"/>
    </location>
</feature>
<feature type="domain" description="Homeobox" evidence="10">
    <location>
        <begin position="305"/>
        <end position="375"/>
    </location>
</feature>
<dbReference type="GO" id="GO:0000978">
    <property type="term" value="F:RNA polymerase II cis-regulatory region sequence-specific DNA binding"/>
    <property type="evidence" value="ECO:0007669"/>
    <property type="project" value="TreeGrafter"/>
</dbReference>
<reference evidence="12" key="1">
    <citation type="journal article" date="2014" name="PLoS Negl. Trop. Dis.">
        <title>An updated insight into the Sialotranscriptome of Triatoma infestans: developmental stage and geographic variations.</title>
        <authorList>
            <person name="Schwarz A."/>
            <person name="Medrano-Mercado N."/>
            <person name="Schaub G.A."/>
            <person name="Struchiner C.J."/>
            <person name="Bargues M.D."/>
            <person name="Levy M.Z."/>
            <person name="Ribeiro J.M."/>
        </authorList>
    </citation>
    <scope>NUCLEOTIDE SEQUENCE</scope>
    <source>
        <strain evidence="12">Chile</strain>
        <tissue evidence="12">Salivary glands</tissue>
    </source>
</reference>
<feature type="DNA-binding region" description="Homeobox" evidence="7">
    <location>
        <begin position="307"/>
        <end position="376"/>
    </location>
</feature>
<feature type="compositionally biased region" description="Acidic residues" evidence="9">
    <location>
        <begin position="503"/>
        <end position="523"/>
    </location>
</feature>
<keyword evidence="5 7" id="KW-0371">Homeobox</keyword>
<feature type="compositionally biased region" description="Polar residues" evidence="9">
    <location>
        <begin position="464"/>
        <end position="476"/>
    </location>
</feature>
<evidence type="ECO:0000256" key="4">
    <source>
        <dbReference type="ARBA" id="ARBA00023125"/>
    </source>
</evidence>
<feature type="compositionally biased region" description="Low complexity" evidence="9">
    <location>
        <begin position="477"/>
        <end position="492"/>
    </location>
</feature>
<dbReference type="InterPro" id="IPR039673">
    <property type="entry name" value="SATB1/SATB2"/>
</dbReference>
<feature type="compositionally biased region" description="Polar residues" evidence="9">
    <location>
        <begin position="430"/>
        <end position="453"/>
    </location>
</feature>
<comment type="subcellular location">
    <subcellularLocation>
        <location evidence="1 7 8">Nucleus</location>
    </subcellularLocation>
</comment>